<dbReference type="EMBL" id="JACADJ010000002">
    <property type="protein sequence ID" value="NWH03535.1"/>
    <property type="molecule type" value="Genomic_DNA"/>
</dbReference>
<evidence type="ECO:0000313" key="2">
    <source>
        <dbReference type="EMBL" id="NWH03535.1"/>
    </source>
</evidence>
<sequence length="486" mass="55269">MPEGNSTIKQESVRKQLDEILVKEITALLDVDSNMALMSFNLATIACIIISVDREREIKAYADSPPERFNRKTFMSELVDIGLDQDEYLDNAISTVLGSGYITVLSNGAFKAEMPAFMMVGFLDSMFPGMQGLNLIAFILQINDEVNTGRKSLDLAKKSFETTLKTRGVSVTKDRAQERATEMVKGDHKTVTVQSKQIIARLKREKLNKLSQLIKSRRERTDGYQKKVKVKNFFDKAPSPEKIEAEKQKIREDEKTALKAAKLEKELAEKEEKIKEAELTVQKFAEQLKLIEEKEKAAEEARAQAIAAKQKAEAITAKEQQMAEKEARLIALEKELKRKEEASKKQAEEKERAEKQAEHTKTQDDIESKIADFEETLAMPCPLCRDGRVEEKTTEKGKIFYSCNRKDCRFVSWNKPYHFECPLCKNPYLIEYLTPSGTPGLKCPRVSCIYSQDNLLAPIQHMAAISAPTAPPPKKKKLVRRVKRRR</sequence>
<name>A0A850T3Y9_9BACT</name>
<comment type="caution">
    <text evidence="2">The sequence shown here is derived from an EMBL/GenBank/DDBJ whole genome shotgun (WGS) entry which is preliminary data.</text>
</comment>
<proteinExistence type="predicted"/>
<gene>
    <name evidence="2" type="ORF">HXW94_00750</name>
</gene>
<feature type="region of interest" description="Disordered" evidence="1">
    <location>
        <begin position="466"/>
        <end position="486"/>
    </location>
</feature>
<organism evidence="2 3">
    <name type="scientific">Desulfobacter latus</name>
    <dbReference type="NCBI Taxonomy" id="2292"/>
    <lineage>
        <taxon>Bacteria</taxon>
        <taxon>Pseudomonadati</taxon>
        <taxon>Thermodesulfobacteriota</taxon>
        <taxon>Desulfobacteria</taxon>
        <taxon>Desulfobacterales</taxon>
        <taxon>Desulfobacteraceae</taxon>
        <taxon>Desulfobacter</taxon>
    </lineage>
</organism>
<dbReference type="Proteomes" id="UP000553343">
    <property type="component" value="Unassembled WGS sequence"/>
</dbReference>
<evidence type="ECO:0000313" key="3">
    <source>
        <dbReference type="Proteomes" id="UP000553343"/>
    </source>
</evidence>
<reference evidence="2 3" key="1">
    <citation type="submission" date="2020-06" db="EMBL/GenBank/DDBJ databases">
        <title>High-quality draft genome of sulfate reducer Desulfobacter latus type strain AcrS2 isolated from marine sediment.</title>
        <authorList>
            <person name="Hoppe M."/>
            <person name="Larsen C.K."/>
            <person name="Marshall I.P.G."/>
            <person name="Schramm A."/>
            <person name="Marietou A.G."/>
        </authorList>
    </citation>
    <scope>NUCLEOTIDE SEQUENCE [LARGE SCALE GENOMIC DNA]</scope>
    <source>
        <strain evidence="2 3">AcRS2</strain>
    </source>
</reference>
<keyword evidence="3" id="KW-1185">Reference proteome</keyword>
<dbReference type="RefSeq" id="WP_178364988.1">
    <property type="nucleotide sequence ID" value="NZ_JACADJ010000002.1"/>
</dbReference>
<feature type="region of interest" description="Disordered" evidence="1">
    <location>
        <begin position="341"/>
        <end position="367"/>
    </location>
</feature>
<dbReference type="AlphaFoldDB" id="A0A850T3Y9"/>
<protein>
    <submittedName>
        <fullName evidence="2">DNA topoisomerase I</fullName>
    </submittedName>
</protein>
<keyword evidence="2" id="KW-0413">Isomerase</keyword>
<evidence type="ECO:0000256" key="1">
    <source>
        <dbReference type="SAM" id="MobiDB-lite"/>
    </source>
</evidence>
<feature type="compositionally biased region" description="Basic residues" evidence="1">
    <location>
        <begin position="473"/>
        <end position="486"/>
    </location>
</feature>
<dbReference type="GO" id="GO:0016853">
    <property type="term" value="F:isomerase activity"/>
    <property type="evidence" value="ECO:0007669"/>
    <property type="project" value="UniProtKB-KW"/>
</dbReference>
<accession>A0A850T3Y9</accession>